<organism evidence="2 3">
    <name type="scientific">Nibrella saemangeumensis</name>
    <dbReference type="NCBI Taxonomy" id="1084526"/>
    <lineage>
        <taxon>Bacteria</taxon>
        <taxon>Pseudomonadati</taxon>
        <taxon>Bacteroidota</taxon>
        <taxon>Cytophagia</taxon>
        <taxon>Cytophagales</taxon>
        <taxon>Spirosomataceae</taxon>
        <taxon>Nibrella</taxon>
    </lineage>
</organism>
<evidence type="ECO:0000313" key="3">
    <source>
        <dbReference type="Proteomes" id="UP001501175"/>
    </source>
</evidence>
<gene>
    <name evidence="2" type="ORF">GCM10023189_19540</name>
</gene>
<evidence type="ECO:0000256" key="1">
    <source>
        <dbReference type="SAM" id="MobiDB-lite"/>
    </source>
</evidence>
<proteinExistence type="predicted"/>
<dbReference type="EMBL" id="BAABHD010000023">
    <property type="protein sequence ID" value="GAA4453863.1"/>
    <property type="molecule type" value="Genomic_DNA"/>
</dbReference>
<evidence type="ECO:0000313" key="2">
    <source>
        <dbReference type="EMBL" id="GAA4453863.1"/>
    </source>
</evidence>
<sequence>MLPEQVRLLLVQLLNQSWGDWLFDLGLNRLTNDECQQEAQAPKAPKRKEAPRRFGTEMRDT</sequence>
<accession>A0ABP8MPH9</accession>
<name>A0ABP8MPH9_9BACT</name>
<feature type="region of interest" description="Disordered" evidence="1">
    <location>
        <begin position="36"/>
        <end position="61"/>
    </location>
</feature>
<comment type="caution">
    <text evidence="2">The sequence shown here is derived from an EMBL/GenBank/DDBJ whole genome shotgun (WGS) entry which is preliminary data.</text>
</comment>
<reference evidence="3" key="1">
    <citation type="journal article" date="2019" name="Int. J. Syst. Evol. Microbiol.">
        <title>The Global Catalogue of Microorganisms (GCM) 10K type strain sequencing project: providing services to taxonomists for standard genome sequencing and annotation.</title>
        <authorList>
            <consortium name="The Broad Institute Genomics Platform"/>
            <consortium name="The Broad Institute Genome Sequencing Center for Infectious Disease"/>
            <person name="Wu L."/>
            <person name="Ma J."/>
        </authorList>
    </citation>
    <scope>NUCLEOTIDE SEQUENCE [LARGE SCALE GENOMIC DNA]</scope>
    <source>
        <strain evidence="3">JCM 17927</strain>
    </source>
</reference>
<protein>
    <submittedName>
        <fullName evidence="2">Uncharacterized protein</fullName>
    </submittedName>
</protein>
<feature type="compositionally biased region" description="Basic and acidic residues" evidence="1">
    <location>
        <begin position="47"/>
        <end position="61"/>
    </location>
</feature>
<keyword evidence="3" id="KW-1185">Reference proteome</keyword>
<dbReference type="Proteomes" id="UP001501175">
    <property type="component" value="Unassembled WGS sequence"/>
</dbReference>